<accession>A0ABP4JYQ8</accession>
<dbReference type="EMBL" id="BAAAIZ010000090">
    <property type="protein sequence ID" value="GAA1431646.1"/>
    <property type="molecule type" value="Genomic_DNA"/>
</dbReference>
<protein>
    <submittedName>
        <fullName evidence="1">Uncharacterized protein</fullName>
    </submittedName>
</protein>
<keyword evidence="2" id="KW-1185">Reference proteome</keyword>
<organism evidence="1 2">
    <name type="scientific">Streptomyces thermospinosisporus</name>
    <dbReference type="NCBI Taxonomy" id="161482"/>
    <lineage>
        <taxon>Bacteria</taxon>
        <taxon>Bacillati</taxon>
        <taxon>Actinomycetota</taxon>
        <taxon>Actinomycetes</taxon>
        <taxon>Kitasatosporales</taxon>
        <taxon>Streptomycetaceae</taxon>
        <taxon>Streptomyces</taxon>
    </lineage>
</organism>
<dbReference type="Proteomes" id="UP001500973">
    <property type="component" value="Unassembled WGS sequence"/>
</dbReference>
<gene>
    <name evidence="1" type="ORF">GCM10009601_51050</name>
</gene>
<name>A0ABP4JYQ8_9ACTN</name>
<sequence length="64" mass="6884">MATVVTVDRPGFEAQVMTTGKQIVCILTPAAAHDRAIQARVRRLMRGQGIDCRSCAECPVGKAQ</sequence>
<proteinExistence type="predicted"/>
<reference evidence="2" key="1">
    <citation type="journal article" date="2019" name="Int. J. Syst. Evol. Microbiol.">
        <title>The Global Catalogue of Microorganisms (GCM) 10K type strain sequencing project: providing services to taxonomists for standard genome sequencing and annotation.</title>
        <authorList>
            <consortium name="The Broad Institute Genomics Platform"/>
            <consortium name="The Broad Institute Genome Sequencing Center for Infectious Disease"/>
            <person name="Wu L."/>
            <person name="Ma J."/>
        </authorList>
    </citation>
    <scope>NUCLEOTIDE SEQUENCE [LARGE SCALE GENOMIC DNA]</scope>
    <source>
        <strain evidence="2">JCM 11756</strain>
    </source>
</reference>
<evidence type="ECO:0000313" key="2">
    <source>
        <dbReference type="Proteomes" id="UP001500973"/>
    </source>
</evidence>
<comment type="caution">
    <text evidence="1">The sequence shown here is derived from an EMBL/GenBank/DDBJ whole genome shotgun (WGS) entry which is preliminary data.</text>
</comment>
<evidence type="ECO:0000313" key="1">
    <source>
        <dbReference type="EMBL" id="GAA1431646.1"/>
    </source>
</evidence>